<evidence type="ECO:0000313" key="10">
    <source>
        <dbReference type="EMBL" id="KAF6085521.1"/>
    </source>
</evidence>
<keyword evidence="4 8" id="KW-0106">Calcium</keyword>
<dbReference type="GO" id="GO:0016020">
    <property type="term" value="C:membrane"/>
    <property type="evidence" value="ECO:0007669"/>
    <property type="project" value="UniProtKB-SubCell"/>
</dbReference>
<sequence length="257" mass="28989">MDVGLDLYIVEGIKPRFIYQVEAFDPEDTRRNIPLRYFLIPPSNNFSMSANGILFSTTEFDFEEGHNSYRLIVEVRDSQGLTASTTLQVNIVNINDEIPRFTSPTREFVIPEELGPGTIVANITAEDPDGQSFTSFLLYSITTLNSYFMINQLTGTIQVAHRIDRDAGELRQNPVISLEVLVKDRPIGGQENRMQITFLVKDINDNPATCTKFTFRYSHPETRVRPFTSLVVPALWPLWLLSGEAEALWALGQGPGK</sequence>
<proteinExistence type="predicted"/>
<comment type="caution">
    <text evidence="10">The sequence shown here is derived from an EMBL/GenBank/DDBJ whole genome shotgun (WGS) entry which is preliminary data.</text>
</comment>
<dbReference type="Gene3D" id="2.60.40.60">
    <property type="entry name" value="Cadherins"/>
    <property type="match status" value="2"/>
</dbReference>
<dbReference type="PANTHER" id="PTHR24025">
    <property type="entry name" value="DESMOGLEIN FAMILY MEMBER"/>
    <property type="match status" value="1"/>
</dbReference>
<name>A0A834DLI9_9CHIR</name>
<dbReference type="InterPro" id="IPR002126">
    <property type="entry name" value="Cadherin-like_dom"/>
</dbReference>
<evidence type="ECO:0000259" key="9">
    <source>
        <dbReference type="PROSITE" id="PS50268"/>
    </source>
</evidence>
<dbReference type="InterPro" id="IPR050971">
    <property type="entry name" value="Cadherin-domain_protein"/>
</dbReference>
<dbReference type="GO" id="GO:0005911">
    <property type="term" value="C:cell-cell junction"/>
    <property type="evidence" value="ECO:0007669"/>
    <property type="project" value="TreeGrafter"/>
</dbReference>
<keyword evidence="2" id="KW-0812">Transmembrane</keyword>
<dbReference type="GO" id="GO:0005509">
    <property type="term" value="F:calcium ion binding"/>
    <property type="evidence" value="ECO:0007669"/>
    <property type="project" value="UniProtKB-UniRule"/>
</dbReference>
<reference evidence="10 11" key="1">
    <citation type="journal article" date="2020" name="Nature">
        <title>Six reference-quality genomes reveal evolution of bat adaptations.</title>
        <authorList>
            <person name="Jebb D."/>
            <person name="Huang Z."/>
            <person name="Pippel M."/>
            <person name="Hughes G.M."/>
            <person name="Lavrichenko K."/>
            <person name="Devanna P."/>
            <person name="Winkler S."/>
            <person name="Jermiin L.S."/>
            <person name="Skirmuntt E.C."/>
            <person name="Katzourakis A."/>
            <person name="Burkitt-Gray L."/>
            <person name="Ray D.A."/>
            <person name="Sullivan K.A.M."/>
            <person name="Roscito J.G."/>
            <person name="Kirilenko B.M."/>
            <person name="Davalos L.M."/>
            <person name="Corthals A.P."/>
            <person name="Power M.L."/>
            <person name="Jones G."/>
            <person name="Ransome R.D."/>
            <person name="Dechmann D.K.N."/>
            <person name="Locatelli A.G."/>
            <person name="Puechmaille S.J."/>
            <person name="Fedrigo O."/>
            <person name="Jarvis E.D."/>
            <person name="Hiller M."/>
            <person name="Vernes S.C."/>
            <person name="Myers E.W."/>
            <person name="Teeling E.C."/>
        </authorList>
    </citation>
    <scope>NUCLEOTIDE SEQUENCE [LARGE SCALE GENOMIC DNA]</scope>
    <source>
        <strain evidence="10">Bat1K_MPI-CBG_1</strain>
    </source>
</reference>
<dbReference type="SMART" id="SM00112">
    <property type="entry name" value="CA"/>
    <property type="match status" value="2"/>
</dbReference>
<evidence type="ECO:0000256" key="2">
    <source>
        <dbReference type="ARBA" id="ARBA00022692"/>
    </source>
</evidence>
<feature type="domain" description="Cadherin" evidence="9">
    <location>
        <begin position="102"/>
        <end position="209"/>
    </location>
</feature>
<evidence type="ECO:0000256" key="4">
    <source>
        <dbReference type="ARBA" id="ARBA00022837"/>
    </source>
</evidence>
<dbReference type="InterPro" id="IPR015919">
    <property type="entry name" value="Cadherin-like_sf"/>
</dbReference>
<dbReference type="FunFam" id="2.60.40.60:FF:000281">
    <property type="entry name" value="Cadherin related family member 3"/>
    <property type="match status" value="1"/>
</dbReference>
<comment type="subcellular location">
    <subcellularLocation>
        <location evidence="1">Membrane</location>
    </subcellularLocation>
</comment>
<organism evidence="10 11">
    <name type="scientific">Phyllostomus discolor</name>
    <name type="common">pale spear-nosed bat</name>
    <dbReference type="NCBI Taxonomy" id="89673"/>
    <lineage>
        <taxon>Eukaryota</taxon>
        <taxon>Metazoa</taxon>
        <taxon>Chordata</taxon>
        <taxon>Craniata</taxon>
        <taxon>Vertebrata</taxon>
        <taxon>Euteleostomi</taxon>
        <taxon>Mammalia</taxon>
        <taxon>Eutheria</taxon>
        <taxon>Laurasiatheria</taxon>
        <taxon>Chiroptera</taxon>
        <taxon>Yangochiroptera</taxon>
        <taxon>Phyllostomidae</taxon>
        <taxon>Phyllostominae</taxon>
        <taxon>Phyllostomus</taxon>
    </lineage>
</organism>
<evidence type="ECO:0000256" key="7">
    <source>
        <dbReference type="ARBA" id="ARBA00023136"/>
    </source>
</evidence>
<keyword evidence="6" id="KW-1133">Transmembrane helix</keyword>
<evidence type="ECO:0000313" key="11">
    <source>
        <dbReference type="Proteomes" id="UP000664940"/>
    </source>
</evidence>
<feature type="domain" description="Cadherin" evidence="9">
    <location>
        <begin position="18"/>
        <end position="101"/>
    </location>
</feature>
<dbReference type="PROSITE" id="PS50268">
    <property type="entry name" value="CADHERIN_2"/>
    <property type="match status" value="2"/>
</dbReference>
<evidence type="ECO:0000256" key="6">
    <source>
        <dbReference type="ARBA" id="ARBA00022989"/>
    </source>
</evidence>
<evidence type="ECO:0000256" key="5">
    <source>
        <dbReference type="ARBA" id="ARBA00022889"/>
    </source>
</evidence>
<dbReference type="PRINTS" id="PR00205">
    <property type="entry name" value="CADHERIN"/>
</dbReference>
<dbReference type="Proteomes" id="UP000664940">
    <property type="component" value="Unassembled WGS sequence"/>
</dbReference>
<keyword evidence="7" id="KW-0472">Membrane</keyword>
<dbReference type="GO" id="GO:0007156">
    <property type="term" value="P:homophilic cell adhesion via plasma membrane adhesion molecules"/>
    <property type="evidence" value="ECO:0007669"/>
    <property type="project" value="InterPro"/>
</dbReference>
<dbReference type="EMBL" id="JABVXQ010000011">
    <property type="protein sequence ID" value="KAF6085521.1"/>
    <property type="molecule type" value="Genomic_DNA"/>
</dbReference>
<protein>
    <submittedName>
        <fullName evidence="10">Cadherin related family member 3</fullName>
    </submittedName>
</protein>
<dbReference type="AlphaFoldDB" id="A0A834DLI9"/>
<gene>
    <name evidence="10" type="ORF">HJG60_002517</name>
</gene>
<keyword evidence="3" id="KW-0677">Repeat</keyword>
<dbReference type="CDD" id="cd11304">
    <property type="entry name" value="Cadherin_repeat"/>
    <property type="match status" value="2"/>
</dbReference>
<evidence type="ECO:0000256" key="1">
    <source>
        <dbReference type="ARBA" id="ARBA00004370"/>
    </source>
</evidence>
<evidence type="ECO:0000256" key="3">
    <source>
        <dbReference type="ARBA" id="ARBA00022737"/>
    </source>
</evidence>
<dbReference type="PANTHER" id="PTHR24025:SF30">
    <property type="entry name" value="CADHERIN DOMAIN-CONTAINING PROTEIN"/>
    <property type="match status" value="1"/>
</dbReference>
<accession>A0A834DLI9</accession>
<dbReference type="Pfam" id="PF00028">
    <property type="entry name" value="Cadherin"/>
    <property type="match status" value="2"/>
</dbReference>
<dbReference type="SUPFAM" id="SSF49313">
    <property type="entry name" value="Cadherin-like"/>
    <property type="match status" value="2"/>
</dbReference>
<keyword evidence="5" id="KW-0130">Cell adhesion</keyword>
<evidence type="ECO:0000256" key="8">
    <source>
        <dbReference type="PROSITE-ProRule" id="PRU00043"/>
    </source>
</evidence>
<dbReference type="FunFam" id="2.60.40.60:FF:000231">
    <property type="entry name" value="Cadherin related family member 3"/>
    <property type="match status" value="1"/>
</dbReference>